<comment type="caution">
    <text evidence="8">The sequence shown here is derived from an EMBL/GenBank/DDBJ whole genome shotgun (WGS) entry which is preliminary data.</text>
</comment>
<dbReference type="SUPFAM" id="SSF53448">
    <property type="entry name" value="Nucleotide-diphospho-sugar transferases"/>
    <property type="match status" value="1"/>
</dbReference>
<feature type="region of interest" description="Disordered" evidence="5">
    <location>
        <begin position="453"/>
        <end position="510"/>
    </location>
</feature>
<evidence type="ECO:0000259" key="7">
    <source>
        <dbReference type="Pfam" id="PF08241"/>
    </source>
</evidence>
<dbReference type="Pfam" id="PF08241">
    <property type="entry name" value="Methyltransf_11"/>
    <property type="match status" value="1"/>
</dbReference>
<evidence type="ECO:0000313" key="8">
    <source>
        <dbReference type="EMBL" id="MBB6693122.1"/>
    </source>
</evidence>
<keyword evidence="9" id="KW-1185">Reference proteome</keyword>
<dbReference type="Gene3D" id="3.90.550.10">
    <property type="entry name" value="Spore Coat Polysaccharide Biosynthesis Protein SpsA, Chain A"/>
    <property type="match status" value="1"/>
</dbReference>
<evidence type="ECO:0000256" key="5">
    <source>
        <dbReference type="SAM" id="MobiDB-lite"/>
    </source>
</evidence>
<keyword evidence="3" id="KW-0328">Glycosyltransferase</keyword>
<dbReference type="GO" id="GO:0016757">
    <property type="term" value="F:glycosyltransferase activity"/>
    <property type="evidence" value="ECO:0007669"/>
    <property type="project" value="UniProtKB-KW"/>
</dbReference>
<keyword evidence="4 8" id="KW-0808">Transferase</keyword>
<evidence type="ECO:0000259" key="6">
    <source>
        <dbReference type="Pfam" id="PF00535"/>
    </source>
</evidence>
<name>A0A841U117_9BACL</name>
<evidence type="ECO:0000256" key="3">
    <source>
        <dbReference type="ARBA" id="ARBA00022676"/>
    </source>
</evidence>
<dbReference type="RefSeq" id="WP_185137094.1">
    <property type="nucleotide sequence ID" value="NZ_JACJVR010000064.1"/>
</dbReference>
<dbReference type="InterPro" id="IPR001173">
    <property type="entry name" value="Glyco_trans_2-like"/>
</dbReference>
<dbReference type="PANTHER" id="PTHR43179">
    <property type="entry name" value="RHAMNOSYLTRANSFERASE WBBL"/>
    <property type="match status" value="1"/>
</dbReference>
<dbReference type="GO" id="GO:0032259">
    <property type="term" value="P:methylation"/>
    <property type="evidence" value="ECO:0007669"/>
    <property type="project" value="UniProtKB-KW"/>
</dbReference>
<accession>A0A841U117</accession>
<dbReference type="InterPro" id="IPR013216">
    <property type="entry name" value="Methyltransf_11"/>
</dbReference>
<feature type="domain" description="Glycosyltransferase 2-like" evidence="6">
    <location>
        <begin position="4"/>
        <end position="141"/>
    </location>
</feature>
<reference evidence="8 9" key="1">
    <citation type="submission" date="2020-08" db="EMBL/GenBank/DDBJ databases">
        <title>Cohnella phylogeny.</title>
        <authorList>
            <person name="Dunlap C."/>
        </authorList>
    </citation>
    <scope>NUCLEOTIDE SEQUENCE [LARGE SCALE GENOMIC DNA]</scope>
    <source>
        <strain evidence="8 9">DSM 25239</strain>
    </source>
</reference>
<evidence type="ECO:0000256" key="1">
    <source>
        <dbReference type="ARBA" id="ARBA00004776"/>
    </source>
</evidence>
<evidence type="ECO:0000256" key="4">
    <source>
        <dbReference type="ARBA" id="ARBA00022679"/>
    </source>
</evidence>
<comment type="pathway">
    <text evidence="1">Cell wall biogenesis; cell wall polysaccharide biosynthesis.</text>
</comment>
<dbReference type="Pfam" id="PF00535">
    <property type="entry name" value="Glycos_transf_2"/>
    <property type="match status" value="1"/>
</dbReference>
<dbReference type="PANTHER" id="PTHR43179:SF12">
    <property type="entry name" value="GALACTOFURANOSYLTRANSFERASE GLFT2"/>
    <property type="match status" value="1"/>
</dbReference>
<feature type="domain" description="Methyltransferase type 11" evidence="7">
    <location>
        <begin position="555"/>
        <end position="649"/>
    </location>
</feature>
<comment type="similarity">
    <text evidence="2">Belongs to the glycosyltransferase 2 family.</text>
</comment>
<dbReference type="Pfam" id="PF13489">
    <property type="entry name" value="Methyltransf_23"/>
    <property type="match status" value="1"/>
</dbReference>
<dbReference type="GO" id="GO:0008757">
    <property type="term" value="F:S-adenosylmethionine-dependent methyltransferase activity"/>
    <property type="evidence" value="ECO:0007669"/>
    <property type="project" value="InterPro"/>
</dbReference>
<dbReference type="CDD" id="cd02440">
    <property type="entry name" value="AdoMet_MTases"/>
    <property type="match status" value="2"/>
</dbReference>
<dbReference type="CDD" id="cd04186">
    <property type="entry name" value="GT_2_like_c"/>
    <property type="match status" value="1"/>
</dbReference>
<dbReference type="Gene3D" id="3.40.50.150">
    <property type="entry name" value="Vaccinia Virus protein VP39"/>
    <property type="match status" value="2"/>
</dbReference>
<protein>
    <submittedName>
        <fullName evidence="8">Methyltransferase domain-containing protein</fullName>
    </submittedName>
</protein>
<dbReference type="EMBL" id="JACJVR010000064">
    <property type="protein sequence ID" value="MBB6693122.1"/>
    <property type="molecule type" value="Genomic_DNA"/>
</dbReference>
<sequence>MTTSIVIVTHNQLAVTKRCIESIRRHTAEGSYELIVVDNASADGTAKWLKEQPDVRLVETGTNAGYARGCNAGAAAASGDRILLLNNDTAVTPRWLEQLTRALDSGDDVAAVGPVTNYAGYGQTVEATYRTPEELERFAEAYNVSTPSLWEERLKLIGFCLLVSRRAWEAVGPLDEAYGIGNYEDDDWCLRARRFGYRLLLCKDTFVHHEGSATFRDRQELHRKLMHDNAIVFQRKWGFHPAIATNIRTDVLDSLEPAVKGKKGLKVLEISCGCGGTLLELRNRHPDFRLFGFEANDAAAGIARGIAERVWTAADPSLWDEEGDGYDAVLLHDVFPTALPSEAMSALETLLRPGGVVVATVPNRLNAAHVKAFLSPVSRLKPGSMLSEAETKRRLEEHGYTDVAVEKLAGEIDEEAVEALTKIAGRDRKDDFAVLYFVARAVRRQEEENALPLNFLRKKTPPAADAAPTSEAGGKKGADADTGDGPAGAGVAPGESPAAPPPILADLPAPQNDAVFTGERLILNNAVLGSHPDVYAEHVYRYRLAQPYCVGKRVLDAASGSGFGTRMLKDAGAAEVEGVDIDAESVRLANRDYAAPGISFRVGDVLRLPFPNESFDVVVTFETIEHVPDGAQWLREAARVLKPGGRLIVSTPNREVTNPGVPFGGKVFNPYHCFEYSLNEFVGELTLLYDLEGVYGQSFVGPNGAVAPQWADVAAALGPVPTDIPGMHPEHARYFAPAPLGRMKNAKPAYAVAVCRKK</sequence>
<gene>
    <name evidence="8" type="ORF">H7B90_17085</name>
</gene>
<dbReference type="SUPFAM" id="SSF53335">
    <property type="entry name" value="S-adenosyl-L-methionine-dependent methyltransferases"/>
    <property type="match status" value="2"/>
</dbReference>
<keyword evidence="8" id="KW-0489">Methyltransferase</keyword>
<dbReference type="InterPro" id="IPR029063">
    <property type="entry name" value="SAM-dependent_MTases_sf"/>
</dbReference>
<dbReference type="InterPro" id="IPR029044">
    <property type="entry name" value="Nucleotide-diphossugar_trans"/>
</dbReference>
<dbReference type="AlphaFoldDB" id="A0A841U117"/>
<evidence type="ECO:0000256" key="2">
    <source>
        <dbReference type="ARBA" id="ARBA00006739"/>
    </source>
</evidence>
<dbReference type="Proteomes" id="UP000553776">
    <property type="component" value="Unassembled WGS sequence"/>
</dbReference>
<organism evidence="8 9">
    <name type="scientific">Cohnella xylanilytica</name>
    <dbReference type="NCBI Taxonomy" id="557555"/>
    <lineage>
        <taxon>Bacteria</taxon>
        <taxon>Bacillati</taxon>
        <taxon>Bacillota</taxon>
        <taxon>Bacilli</taxon>
        <taxon>Bacillales</taxon>
        <taxon>Paenibacillaceae</taxon>
        <taxon>Cohnella</taxon>
    </lineage>
</organism>
<proteinExistence type="inferred from homology"/>
<evidence type="ECO:0000313" key="9">
    <source>
        <dbReference type="Proteomes" id="UP000553776"/>
    </source>
</evidence>